<organism evidence="2 3">
    <name type="scientific">Geodia barretti</name>
    <name type="common">Barrett's horny sponge</name>
    <dbReference type="NCBI Taxonomy" id="519541"/>
    <lineage>
        <taxon>Eukaryota</taxon>
        <taxon>Metazoa</taxon>
        <taxon>Porifera</taxon>
        <taxon>Demospongiae</taxon>
        <taxon>Heteroscleromorpha</taxon>
        <taxon>Tetractinellida</taxon>
        <taxon>Astrophorina</taxon>
        <taxon>Geodiidae</taxon>
        <taxon>Geodia</taxon>
    </lineage>
</organism>
<dbReference type="Proteomes" id="UP001174909">
    <property type="component" value="Unassembled WGS sequence"/>
</dbReference>
<protein>
    <submittedName>
        <fullName evidence="2">Uncharacterized protein</fullName>
    </submittedName>
</protein>
<name>A0AA35XKV3_GEOBA</name>
<sequence length="93" mass="10064">MPVARWTTTDERKRKCAAATLCGQLVLIGGRRGGSPVNSIHQLVDGQWVEIGSMTSDRGWCLVASTSPDKIIIVGGYELFGTLDRTVEECVVV</sequence>
<dbReference type="InterPro" id="IPR006652">
    <property type="entry name" value="Kelch_1"/>
</dbReference>
<gene>
    <name evidence="2" type="ORF">GBAR_LOCUS30417</name>
</gene>
<reference evidence="2" key="1">
    <citation type="submission" date="2023-03" db="EMBL/GenBank/DDBJ databases">
        <authorList>
            <person name="Steffen K."/>
            <person name="Cardenas P."/>
        </authorList>
    </citation>
    <scope>NUCLEOTIDE SEQUENCE</scope>
</reference>
<proteinExistence type="predicted"/>
<keyword evidence="1" id="KW-0880">Kelch repeat</keyword>
<dbReference type="EMBL" id="CASHTH010004303">
    <property type="protein sequence ID" value="CAI8055780.1"/>
    <property type="molecule type" value="Genomic_DNA"/>
</dbReference>
<evidence type="ECO:0000313" key="2">
    <source>
        <dbReference type="EMBL" id="CAI8055780.1"/>
    </source>
</evidence>
<dbReference type="SUPFAM" id="SSF117281">
    <property type="entry name" value="Kelch motif"/>
    <property type="match status" value="1"/>
</dbReference>
<dbReference type="InterPro" id="IPR015915">
    <property type="entry name" value="Kelch-typ_b-propeller"/>
</dbReference>
<dbReference type="AlphaFoldDB" id="A0AA35XKV3"/>
<evidence type="ECO:0000256" key="1">
    <source>
        <dbReference type="ARBA" id="ARBA00022441"/>
    </source>
</evidence>
<comment type="caution">
    <text evidence="2">The sequence shown here is derived from an EMBL/GenBank/DDBJ whole genome shotgun (WGS) entry which is preliminary data.</text>
</comment>
<keyword evidence="3" id="KW-1185">Reference proteome</keyword>
<evidence type="ECO:0000313" key="3">
    <source>
        <dbReference type="Proteomes" id="UP001174909"/>
    </source>
</evidence>
<accession>A0AA35XKV3</accession>
<dbReference type="Gene3D" id="2.120.10.80">
    <property type="entry name" value="Kelch-type beta propeller"/>
    <property type="match status" value="1"/>
</dbReference>
<dbReference type="Pfam" id="PF01344">
    <property type="entry name" value="Kelch_1"/>
    <property type="match status" value="1"/>
</dbReference>